<evidence type="ECO:0000256" key="13">
    <source>
        <dbReference type="PROSITE-ProRule" id="PRU00024"/>
    </source>
</evidence>
<sequence length="812" mass="91321">MAKKQQHQLRGIKLEQDQFCCSVCLGLLKEPVTTNCGHSYCRKCIESCWDQEKAKGVYSCPQCRETFEPRPVLQKNNMLAEVVEELRKKPPQQASPSAALTFAAPTDVACDFCCPTKPNKAHMSCLTCLASYCPAHLQPHNSVPVLKTHQLISAIIPLQKKMCFKHNKLMEIYCQTDELLVCSLCAVDEHTGHKTVSASAQRAEIESHLVSSQKEAHEKVQQREKELKELRQTEENLKSGALTALKECDRIFAELICSMQDRCSEVKQLIVSQEKTAVAQAAQMQLQLEAEIAKMRGRTAELEQLSHVDDPIHVIQTLQSLSASCDSREISAAAPQRSFTDVTDCVSELRDKLDDVLKATWPKISATVSYVDYSLPSEPNTREEFLRYRCPLTLDGTSNYPYLHLVEENRRVRPSSSPYSVQPDSSFAALAVSFLLLEFAVDVLVTEMALNNAFPLLNDSTLSSGGNETIVQNPVATSMGALILSLVFLLGFPGNAFVIWSILARAKKQSVTTLLILNLAIADGSLMALTPFFVVYLLLKKWVFGKVLCKILFYLCLGNMYASIQLIMLMSIYRLVAVLWPRRTSILTRQRTILRVLAVVWVLVMVASIPAAVFRDVRMNVCESFHDRNHHVVLQYTMELVLGFLIPYTVILVSYICILRRIRQTKFQRRIRSEKLILAIVLTFCIFWLPYHIINMVQVTWALSPDGPVKKTMGIIWQRSRAVTSSIAFISSCANPVLYFFAGKSYIRREGLAFMARLFDRAGNDSATRKSQQNSQNSRDKDKETDAVMLKDKDRDSVTNSSCNVKAAKNGK</sequence>
<feature type="transmembrane region" description="Helical" evidence="16">
    <location>
        <begin position="676"/>
        <end position="703"/>
    </location>
</feature>
<protein>
    <recommendedName>
        <fullName evidence="22">G-protein coupled receptors family 1 profile domain-containing protein</fullName>
    </recommendedName>
</protein>
<evidence type="ECO:0000256" key="3">
    <source>
        <dbReference type="ARBA" id="ARBA00022692"/>
    </source>
</evidence>
<evidence type="ECO:0000256" key="1">
    <source>
        <dbReference type="ARBA" id="ARBA00004651"/>
    </source>
</evidence>
<proteinExistence type="predicted"/>
<evidence type="ECO:0000256" key="7">
    <source>
        <dbReference type="ARBA" id="ARBA00022989"/>
    </source>
</evidence>
<feature type="coiled-coil region" evidence="14">
    <location>
        <begin position="210"/>
        <end position="240"/>
    </location>
</feature>
<dbReference type="PANTHER" id="PTHR25465:SF5">
    <property type="entry name" value="E3 UBIQUITIN_ISG15 LIGASE TRIM25-RELATED"/>
    <property type="match status" value="1"/>
</dbReference>
<dbReference type="InterPro" id="IPR051051">
    <property type="entry name" value="E3_ubiq-ligase_TRIM/RNF"/>
</dbReference>
<feature type="compositionally biased region" description="Basic and acidic residues" evidence="15">
    <location>
        <begin position="778"/>
        <end position="797"/>
    </location>
</feature>
<evidence type="ECO:0000259" key="17">
    <source>
        <dbReference type="PROSITE" id="PS50089"/>
    </source>
</evidence>
<keyword evidence="11" id="KW-0325">Glycoprotein</keyword>
<comment type="caution">
    <text evidence="20">The sequence shown here is derived from an EMBL/GenBank/DDBJ whole genome shotgun (WGS) entry which is preliminary data.</text>
</comment>
<keyword evidence="5 13" id="KW-0863">Zinc-finger</keyword>
<keyword evidence="3 16" id="KW-0812">Transmembrane</keyword>
<dbReference type="InterPro" id="IPR000276">
    <property type="entry name" value="GPCR_Rhodpsn"/>
</dbReference>
<dbReference type="GO" id="GO:0008270">
    <property type="term" value="F:zinc ion binding"/>
    <property type="evidence" value="ECO:0007669"/>
    <property type="project" value="UniProtKB-KW"/>
</dbReference>
<dbReference type="InterPro" id="IPR013083">
    <property type="entry name" value="Znf_RING/FYVE/PHD"/>
</dbReference>
<keyword evidence="8" id="KW-0297">G-protein coupled receptor</keyword>
<dbReference type="SUPFAM" id="SSF57845">
    <property type="entry name" value="B-box zinc-binding domain"/>
    <property type="match status" value="1"/>
</dbReference>
<dbReference type="AlphaFoldDB" id="A0AA88NTA5"/>
<evidence type="ECO:0000259" key="19">
    <source>
        <dbReference type="PROSITE" id="PS50262"/>
    </source>
</evidence>
<dbReference type="EMBL" id="JAUPFM010000001">
    <property type="protein sequence ID" value="KAK2862948.1"/>
    <property type="molecule type" value="Genomic_DNA"/>
</dbReference>
<evidence type="ECO:0000313" key="21">
    <source>
        <dbReference type="Proteomes" id="UP001187415"/>
    </source>
</evidence>
<dbReference type="Gene3D" id="4.10.830.40">
    <property type="match status" value="1"/>
</dbReference>
<dbReference type="GO" id="GO:0005886">
    <property type="term" value="C:plasma membrane"/>
    <property type="evidence" value="ECO:0007669"/>
    <property type="project" value="UniProtKB-SubCell"/>
</dbReference>
<dbReference type="PANTHER" id="PTHR25465">
    <property type="entry name" value="B-BOX DOMAIN CONTAINING"/>
    <property type="match status" value="1"/>
</dbReference>
<dbReference type="InterPro" id="IPR017452">
    <property type="entry name" value="GPCR_Rhodpsn_7TM"/>
</dbReference>
<dbReference type="InterPro" id="IPR001841">
    <property type="entry name" value="Znf_RING"/>
</dbReference>
<name>A0AA88NTA5_CHASR</name>
<dbReference type="Pfam" id="PF25600">
    <property type="entry name" value="TRIM_CC"/>
    <property type="match status" value="1"/>
</dbReference>
<evidence type="ECO:0008006" key="22">
    <source>
        <dbReference type="Google" id="ProtNLM"/>
    </source>
</evidence>
<gene>
    <name evidence="20" type="ORF">Q5P01_002481</name>
</gene>
<dbReference type="InterPro" id="IPR000315">
    <property type="entry name" value="Znf_B-box"/>
</dbReference>
<dbReference type="Gene3D" id="3.30.160.60">
    <property type="entry name" value="Classic Zinc Finger"/>
    <property type="match status" value="1"/>
</dbReference>
<dbReference type="PROSITE" id="PS50119">
    <property type="entry name" value="ZF_BBOX"/>
    <property type="match status" value="1"/>
</dbReference>
<evidence type="ECO:0000256" key="15">
    <source>
        <dbReference type="SAM" id="MobiDB-lite"/>
    </source>
</evidence>
<keyword evidence="9 16" id="KW-0472">Membrane</keyword>
<feature type="transmembrane region" description="Helical" evidence="16">
    <location>
        <begin position="551"/>
        <end position="580"/>
    </location>
</feature>
<evidence type="ECO:0000256" key="10">
    <source>
        <dbReference type="ARBA" id="ARBA00023170"/>
    </source>
</evidence>
<dbReference type="FunFam" id="1.20.1070.10:FF:000109">
    <property type="entry name" value="Leukotriene B4 receptor"/>
    <property type="match status" value="1"/>
</dbReference>
<keyword evidence="12" id="KW-0807">Transducer</keyword>
<feature type="domain" description="RING-type" evidence="17">
    <location>
        <begin position="21"/>
        <end position="64"/>
    </location>
</feature>
<dbReference type="PROSITE" id="PS50089">
    <property type="entry name" value="ZF_RING_2"/>
    <property type="match status" value="1"/>
</dbReference>
<dbReference type="CDD" id="cd19769">
    <property type="entry name" value="Bbox2_TRIM16-like"/>
    <property type="match status" value="1"/>
</dbReference>
<dbReference type="SUPFAM" id="SSF57850">
    <property type="entry name" value="RING/U-box"/>
    <property type="match status" value="1"/>
</dbReference>
<evidence type="ECO:0000256" key="12">
    <source>
        <dbReference type="ARBA" id="ARBA00023224"/>
    </source>
</evidence>
<keyword evidence="10" id="KW-0675">Receptor</keyword>
<keyword evidence="14" id="KW-0175">Coiled coil</keyword>
<keyword evidence="2" id="KW-1003">Cell membrane</keyword>
<evidence type="ECO:0000256" key="2">
    <source>
        <dbReference type="ARBA" id="ARBA00022475"/>
    </source>
</evidence>
<dbReference type="SMART" id="SM00184">
    <property type="entry name" value="RING"/>
    <property type="match status" value="1"/>
</dbReference>
<dbReference type="SMART" id="SM00336">
    <property type="entry name" value="BBOX"/>
    <property type="match status" value="1"/>
</dbReference>
<evidence type="ECO:0000259" key="18">
    <source>
        <dbReference type="PROSITE" id="PS50119"/>
    </source>
</evidence>
<keyword evidence="4" id="KW-0479">Metal-binding</keyword>
<dbReference type="Gene3D" id="3.30.40.10">
    <property type="entry name" value="Zinc/RING finger domain, C3HC4 (zinc finger)"/>
    <property type="match status" value="1"/>
</dbReference>
<dbReference type="Gene3D" id="1.20.1070.10">
    <property type="entry name" value="Rhodopsin 7-helix transmembrane proteins"/>
    <property type="match status" value="1"/>
</dbReference>
<keyword evidence="6" id="KW-0862">Zinc</keyword>
<dbReference type="PROSITE" id="PS00518">
    <property type="entry name" value="ZF_RING_1"/>
    <property type="match status" value="1"/>
</dbReference>
<evidence type="ECO:0000256" key="4">
    <source>
        <dbReference type="ARBA" id="ARBA00022723"/>
    </source>
</evidence>
<evidence type="ECO:0000256" key="14">
    <source>
        <dbReference type="SAM" id="Coils"/>
    </source>
</evidence>
<feature type="transmembrane region" description="Helical" evidence="16">
    <location>
        <begin position="633"/>
        <end position="656"/>
    </location>
</feature>
<feature type="transmembrane region" description="Helical" evidence="16">
    <location>
        <begin position="481"/>
        <end position="503"/>
    </location>
</feature>
<evidence type="ECO:0000256" key="5">
    <source>
        <dbReference type="ARBA" id="ARBA00022771"/>
    </source>
</evidence>
<comment type="subcellular location">
    <subcellularLocation>
        <location evidence="1">Cell membrane</location>
        <topology evidence="1">Multi-pass membrane protein</topology>
    </subcellularLocation>
</comment>
<dbReference type="PROSITE" id="PS50262">
    <property type="entry name" value="G_PROTEIN_RECEP_F1_2"/>
    <property type="match status" value="1"/>
</dbReference>
<dbReference type="Pfam" id="PF00643">
    <property type="entry name" value="zf-B_box"/>
    <property type="match status" value="1"/>
</dbReference>
<dbReference type="Proteomes" id="UP001187415">
    <property type="component" value="Unassembled WGS sequence"/>
</dbReference>
<feature type="transmembrane region" description="Helical" evidence="16">
    <location>
        <begin position="723"/>
        <end position="742"/>
    </location>
</feature>
<feature type="region of interest" description="Disordered" evidence="15">
    <location>
        <begin position="765"/>
        <end position="812"/>
    </location>
</feature>
<feature type="transmembrane region" description="Helical" evidence="16">
    <location>
        <begin position="592"/>
        <end position="613"/>
    </location>
</feature>
<dbReference type="PRINTS" id="PR00237">
    <property type="entry name" value="GPCRRHODOPSN"/>
</dbReference>
<evidence type="ECO:0000256" key="16">
    <source>
        <dbReference type="SAM" id="Phobius"/>
    </source>
</evidence>
<dbReference type="SUPFAM" id="SSF81321">
    <property type="entry name" value="Family A G protein-coupled receptor-like"/>
    <property type="match status" value="1"/>
</dbReference>
<dbReference type="Pfam" id="PF15227">
    <property type="entry name" value="zf-C3HC4_4"/>
    <property type="match status" value="1"/>
</dbReference>
<keyword evidence="7 16" id="KW-1133">Transmembrane helix</keyword>
<feature type="domain" description="G-protein coupled receptors family 1 profile" evidence="19">
    <location>
        <begin position="494"/>
        <end position="739"/>
    </location>
</feature>
<evidence type="ECO:0000256" key="9">
    <source>
        <dbReference type="ARBA" id="ARBA00023136"/>
    </source>
</evidence>
<evidence type="ECO:0000256" key="6">
    <source>
        <dbReference type="ARBA" id="ARBA00022833"/>
    </source>
</evidence>
<dbReference type="GO" id="GO:0004974">
    <property type="term" value="F:leukotriene receptor activity"/>
    <property type="evidence" value="ECO:0007669"/>
    <property type="project" value="UniProtKB-ARBA"/>
</dbReference>
<accession>A0AA88NTA5</accession>
<evidence type="ECO:0000256" key="11">
    <source>
        <dbReference type="ARBA" id="ARBA00023180"/>
    </source>
</evidence>
<feature type="domain" description="B box-type" evidence="18">
    <location>
        <begin position="158"/>
        <end position="198"/>
    </location>
</feature>
<reference evidence="20" key="1">
    <citation type="submission" date="2023-07" db="EMBL/GenBank/DDBJ databases">
        <title>Chromosome-level Genome Assembly of Striped Snakehead (Channa striata).</title>
        <authorList>
            <person name="Liu H."/>
        </authorList>
    </citation>
    <scope>NUCLEOTIDE SEQUENCE</scope>
    <source>
        <strain evidence="20">Gz</strain>
        <tissue evidence="20">Muscle</tissue>
    </source>
</reference>
<feature type="compositionally biased region" description="Polar residues" evidence="15">
    <location>
        <begin position="765"/>
        <end position="777"/>
    </location>
</feature>
<dbReference type="Pfam" id="PF00001">
    <property type="entry name" value="7tm_1"/>
    <property type="match status" value="1"/>
</dbReference>
<keyword evidence="21" id="KW-1185">Reference proteome</keyword>
<evidence type="ECO:0000256" key="8">
    <source>
        <dbReference type="ARBA" id="ARBA00023040"/>
    </source>
</evidence>
<organism evidence="20 21">
    <name type="scientific">Channa striata</name>
    <name type="common">Snakehead murrel</name>
    <name type="synonym">Ophicephalus striatus</name>
    <dbReference type="NCBI Taxonomy" id="64152"/>
    <lineage>
        <taxon>Eukaryota</taxon>
        <taxon>Metazoa</taxon>
        <taxon>Chordata</taxon>
        <taxon>Craniata</taxon>
        <taxon>Vertebrata</taxon>
        <taxon>Euteleostomi</taxon>
        <taxon>Actinopterygii</taxon>
        <taxon>Neopterygii</taxon>
        <taxon>Teleostei</taxon>
        <taxon>Neoteleostei</taxon>
        <taxon>Acanthomorphata</taxon>
        <taxon>Anabantaria</taxon>
        <taxon>Anabantiformes</taxon>
        <taxon>Channoidei</taxon>
        <taxon>Channidae</taxon>
        <taxon>Channa</taxon>
    </lineage>
</organism>
<evidence type="ECO:0000313" key="20">
    <source>
        <dbReference type="EMBL" id="KAK2862948.1"/>
    </source>
</evidence>
<feature type="transmembrane region" description="Helical" evidence="16">
    <location>
        <begin position="515"/>
        <end position="539"/>
    </location>
</feature>
<dbReference type="InterPro" id="IPR058030">
    <property type="entry name" value="TRIM8/14/16/25/29/45/65_CC"/>
</dbReference>
<dbReference type="InterPro" id="IPR017907">
    <property type="entry name" value="Znf_RING_CS"/>
</dbReference>